<protein>
    <submittedName>
        <fullName evidence="1">Uncharacterized protein</fullName>
    </submittedName>
</protein>
<keyword evidence="2" id="KW-1185">Reference proteome</keyword>
<organism evidence="1 2">
    <name type="scientific">Pluteus cervinus</name>
    <dbReference type="NCBI Taxonomy" id="181527"/>
    <lineage>
        <taxon>Eukaryota</taxon>
        <taxon>Fungi</taxon>
        <taxon>Dikarya</taxon>
        <taxon>Basidiomycota</taxon>
        <taxon>Agaricomycotina</taxon>
        <taxon>Agaricomycetes</taxon>
        <taxon>Agaricomycetidae</taxon>
        <taxon>Agaricales</taxon>
        <taxon>Pluteineae</taxon>
        <taxon>Pluteaceae</taxon>
        <taxon>Pluteus</taxon>
    </lineage>
</organism>
<accession>A0ACD3ABZ7</accession>
<reference evidence="1 2" key="1">
    <citation type="journal article" date="2019" name="Nat. Ecol. Evol.">
        <title>Megaphylogeny resolves global patterns of mushroom evolution.</title>
        <authorList>
            <person name="Varga T."/>
            <person name="Krizsan K."/>
            <person name="Foldi C."/>
            <person name="Dima B."/>
            <person name="Sanchez-Garcia M."/>
            <person name="Sanchez-Ramirez S."/>
            <person name="Szollosi G.J."/>
            <person name="Szarkandi J.G."/>
            <person name="Papp V."/>
            <person name="Albert L."/>
            <person name="Andreopoulos W."/>
            <person name="Angelini C."/>
            <person name="Antonin V."/>
            <person name="Barry K.W."/>
            <person name="Bougher N.L."/>
            <person name="Buchanan P."/>
            <person name="Buyck B."/>
            <person name="Bense V."/>
            <person name="Catcheside P."/>
            <person name="Chovatia M."/>
            <person name="Cooper J."/>
            <person name="Damon W."/>
            <person name="Desjardin D."/>
            <person name="Finy P."/>
            <person name="Geml J."/>
            <person name="Haridas S."/>
            <person name="Hughes K."/>
            <person name="Justo A."/>
            <person name="Karasinski D."/>
            <person name="Kautmanova I."/>
            <person name="Kiss B."/>
            <person name="Kocsube S."/>
            <person name="Kotiranta H."/>
            <person name="LaButti K.M."/>
            <person name="Lechner B.E."/>
            <person name="Liimatainen K."/>
            <person name="Lipzen A."/>
            <person name="Lukacs Z."/>
            <person name="Mihaltcheva S."/>
            <person name="Morgado L.N."/>
            <person name="Niskanen T."/>
            <person name="Noordeloos M.E."/>
            <person name="Ohm R.A."/>
            <person name="Ortiz-Santana B."/>
            <person name="Ovrebo C."/>
            <person name="Racz N."/>
            <person name="Riley R."/>
            <person name="Savchenko A."/>
            <person name="Shiryaev A."/>
            <person name="Soop K."/>
            <person name="Spirin V."/>
            <person name="Szebenyi C."/>
            <person name="Tomsovsky M."/>
            <person name="Tulloss R.E."/>
            <person name="Uehling J."/>
            <person name="Grigoriev I.V."/>
            <person name="Vagvolgyi C."/>
            <person name="Papp T."/>
            <person name="Martin F.M."/>
            <person name="Miettinen O."/>
            <person name="Hibbett D.S."/>
            <person name="Nagy L.G."/>
        </authorList>
    </citation>
    <scope>NUCLEOTIDE SEQUENCE [LARGE SCALE GENOMIC DNA]</scope>
    <source>
        <strain evidence="1 2">NL-1719</strain>
    </source>
</reference>
<proteinExistence type="predicted"/>
<gene>
    <name evidence="1" type="ORF">BDN72DRAFT_902437</name>
</gene>
<sequence length="271" mass="30814">MSTSSAEEILLALSQASPSVLNKGVDGNRERITSEVAQLAARNHPTREAFEEFGRLLRDFDNRRFTRADKTLVEGLNPVWDGYYQDFQTIFRESVAETREIKFICDDYLEMVLPAIDEGGLNTTDLREIAAEYKEKLARHERIFEYHQGQFDKLGRDLRDFNSKVNEAILLAKRGLDEPTAAGQRREELVQLEKRIVDSVEKVDIIHGTVNALAIFWKTTGVDMNMMVSRLGEATTESIDTNFTLRKSVRSAGDVFVTLRSVMRAYAPEAE</sequence>
<dbReference type="EMBL" id="ML208524">
    <property type="protein sequence ID" value="TFK63408.1"/>
    <property type="molecule type" value="Genomic_DNA"/>
</dbReference>
<name>A0ACD3ABZ7_9AGAR</name>
<evidence type="ECO:0000313" key="1">
    <source>
        <dbReference type="EMBL" id="TFK63408.1"/>
    </source>
</evidence>
<dbReference type="Proteomes" id="UP000308600">
    <property type="component" value="Unassembled WGS sequence"/>
</dbReference>
<evidence type="ECO:0000313" key="2">
    <source>
        <dbReference type="Proteomes" id="UP000308600"/>
    </source>
</evidence>